<feature type="region of interest" description="Disordered" evidence="1">
    <location>
        <begin position="626"/>
        <end position="648"/>
    </location>
</feature>
<feature type="region of interest" description="Disordered" evidence="1">
    <location>
        <begin position="1"/>
        <end position="36"/>
    </location>
</feature>
<dbReference type="PANTHER" id="PTHR22878">
    <property type="entry name" value="DYNEIN HEAVY CHAIN 6, AXONEMAL-LIKE-RELATED"/>
    <property type="match status" value="1"/>
</dbReference>
<gene>
    <name evidence="3" type="ORF">COHA_001338</name>
</gene>
<feature type="region of interest" description="Disordered" evidence="1">
    <location>
        <begin position="1136"/>
        <end position="1206"/>
    </location>
</feature>
<keyword evidence="4" id="KW-1185">Reference proteome</keyword>
<feature type="compositionally biased region" description="Low complexity" evidence="1">
    <location>
        <begin position="1149"/>
        <end position="1191"/>
    </location>
</feature>
<feature type="domain" description="Dynein heavy chain tail" evidence="2">
    <location>
        <begin position="185"/>
        <end position="749"/>
    </location>
</feature>
<sequence>MGEAEPLAAPPAAEAGPAAAEQQELPPPPPLPAQDGWQLHACKTHAIPDELLGCPAVCFFRPNGTSAGPLPREEMEAAAAAAMLLPEGPSLSSLHHLLQHVVAPLLAAQQEQQQGQPSAWQPAGGAAASTAELLAATHRFAAQVAAAAKHCSREAAVVRLPVLPPGLDLADTAVAAGSEEAVLACERCMEEWVQAVVALLQREGAAQPEGPRPLDELAHWQARAEAYGGLLEQLSVPAVRAAQAVVERGSMDANLAAGFRAQLAELTRLALEARDNARFLATLERHLRALEGGSLQSVADALAPLLNALRMIWVISRHYSDDVHMSGLLERIAGSIQARRAPCGRRRLDRALDIHALFAAPAPDSLVLVRTCRAVAEGWQAHYLAMRERLEASGHPARWEFSRSLLFEKTNYAAEVCDELEGMLTAVDDFRAFLGPELKAVTGDTGVIDEVSVMVQAMVEPVASIAFHPFNKAHAAEWRAVRARFARDADDIQLATRDLVDTCFRKLRSVDAAAQLLHSFQRIQIHTVRRLFEEGRNDPPLTRNQPPVAGAIRWCRSLLGRVRCTWVRLQALSGKLEELDAGRRAAAAMTELARSVMQYEKGRFAEWSATVDAAVTAGLQQPLLTRQASPDGSSAGLSNDSSKQGGGASGCRVVVNFSPDMLQLMREAKYLDQLGCAVPQLAVNLALQEGQLREHFRELGAALERHRAAASSLQAVEQALLREQLAALESVLEPGLARLNWTSLTIPQFVEGVDKAVDQFNALVGQEFYEEFEQHRQQVVDGLVARYRGVGPLLVKVEELVAGTSTGKSPCLAGYYAYWERRLYGAVSSMVVSGLQAFHTRLAACRPPLSQANSLLGQAVEAGDDGDDSKFGKPPLFRLSLALLASEVVVSPSTAEASKQLGRLLRNLVESAKPFRRWTEGTCLEAPDQYVYGEEAEPLTFSFFTDVSQSPAVIKHMLQAQHEVQRATAGVAKVAERWRLFAPLWKLDRAAALAKLRSQRPSLVAAEEKMAQYHRAGEDAWAAGCDCDVLFIRIRCATLAAAVRDEAQAWAAGLLAGVQLQVQEEADVGRIKGAIAEAQAAAAGAQAACNEVEESCRARLQYAAPADAEAMQEELVRIQEVRATWRQLAAAAAEREAQGVELPPQPTVASEATEAAAPSSTPSAASSRRGSARLARQGSMASVASSAGGRAKQSRGPARAAKEAAT</sequence>
<dbReference type="GO" id="GO:0030286">
    <property type="term" value="C:dynein complex"/>
    <property type="evidence" value="ECO:0007669"/>
    <property type="project" value="InterPro"/>
</dbReference>
<evidence type="ECO:0000259" key="2">
    <source>
        <dbReference type="Pfam" id="PF08385"/>
    </source>
</evidence>
<feature type="compositionally biased region" description="Polar residues" evidence="1">
    <location>
        <begin position="626"/>
        <end position="643"/>
    </location>
</feature>
<evidence type="ECO:0000313" key="3">
    <source>
        <dbReference type="EMBL" id="KAI7844971.1"/>
    </source>
</evidence>
<dbReference type="GO" id="GO:0045505">
    <property type="term" value="F:dynein intermediate chain binding"/>
    <property type="evidence" value="ECO:0007669"/>
    <property type="project" value="InterPro"/>
</dbReference>
<dbReference type="EMBL" id="JADXDR010000022">
    <property type="protein sequence ID" value="KAI7844971.1"/>
    <property type="molecule type" value="Genomic_DNA"/>
</dbReference>
<dbReference type="AlphaFoldDB" id="A0AAD5H5V5"/>
<reference evidence="3" key="1">
    <citation type="submission" date="2020-11" db="EMBL/GenBank/DDBJ databases">
        <title>Chlorella ohadii genome sequencing and assembly.</title>
        <authorList>
            <person name="Murik O."/>
            <person name="Treves H."/>
            <person name="Kedem I."/>
            <person name="Shotland Y."/>
            <person name="Kaplan A."/>
        </authorList>
    </citation>
    <scope>NUCLEOTIDE SEQUENCE</scope>
    <source>
        <strain evidence="3">1</strain>
    </source>
</reference>
<dbReference type="GO" id="GO:0007018">
    <property type="term" value="P:microtubule-based movement"/>
    <property type="evidence" value="ECO:0007669"/>
    <property type="project" value="InterPro"/>
</dbReference>
<dbReference type="InterPro" id="IPR013594">
    <property type="entry name" value="Dynein_heavy_tail"/>
</dbReference>
<accession>A0AAD5H5V5</accession>
<evidence type="ECO:0000313" key="4">
    <source>
        <dbReference type="Proteomes" id="UP001205105"/>
    </source>
</evidence>
<dbReference type="GO" id="GO:0051959">
    <property type="term" value="F:dynein light intermediate chain binding"/>
    <property type="evidence" value="ECO:0007669"/>
    <property type="project" value="InterPro"/>
</dbReference>
<dbReference type="PANTHER" id="PTHR22878:SF63">
    <property type="entry name" value="DYNEIN AXONEMAL HEAVY CHAIN 10"/>
    <property type="match status" value="1"/>
</dbReference>
<dbReference type="Proteomes" id="UP001205105">
    <property type="component" value="Unassembled WGS sequence"/>
</dbReference>
<dbReference type="InterPro" id="IPR026983">
    <property type="entry name" value="DHC"/>
</dbReference>
<proteinExistence type="predicted"/>
<organism evidence="3 4">
    <name type="scientific">Chlorella ohadii</name>
    <dbReference type="NCBI Taxonomy" id="2649997"/>
    <lineage>
        <taxon>Eukaryota</taxon>
        <taxon>Viridiplantae</taxon>
        <taxon>Chlorophyta</taxon>
        <taxon>core chlorophytes</taxon>
        <taxon>Trebouxiophyceae</taxon>
        <taxon>Chlorellales</taxon>
        <taxon>Chlorellaceae</taxon>
        <taxon>Chlorella clade</taxon>
        <taxon>Chlorella</taxon>
    </lineage>
</organism>
<comment type="caution">
    <text evidence="3">The sequence shown here is derived from an EMBL/GenBank/DDBJ whole genome shotgun (WGS) entry which is preliminary data.</text>
</comment>
<evidence type="ECO:0000256" key="1">
    <source>
        <dbReference type="SAM" id="MobiDB-lite"/>
    </source>
</evidence>
<name>A0AAD5H5V5_9CHLO</name>
<feature type="compositionally biased region" description="Low complexity" evidence="1">
    <location>
        <begin position="1"/>
        <end position="24"/>
    </location>
</feature>
<protein>
    <recommendedName>
        <fullName evidence="2">Dynein heavy chain tail domain-containing protein</fullName>
    </recommendedName>
</protein>
<dbReference type="Pfam" id="PF08385">
    <property type="entry name" value="DHC_N1"/>
    <property type="match status" value="1"/>
</dbReference>